<protein>
    <submittedName>
        <fullName evidence="2">Uncharacterized protein</fullName>
    </submittedName>
</protein>
<proteinExistence type="predicted"/>
<name>A0A5P1FKS9_ASPOF</name>
<organism evidence="2 3">
    <name type="scientific">Asparagus officinalis</name>
    <name type="common">Garden asparagus</name>
    <dbReference type="NCBI Taxonomy" id="4686"/>
    <lineage>
        <taxon>Eukaryota</taxon>
        <taxon>Viridiplantae</taxon>
        <taxon>Streptophyta</taxon>
        <taxon>Embryophyta</taxon>
        <taxon>Tracheophyta</taxon>
        <taxon>Spermatophyta</taxon>
        <taxon>Magnoliopsida</taxon>
        <taxon>Liliopsida</taxon>
        <taxon>Asparagales</taxon>
        <taxon>Asparagaceae</taxon>
        <taxon>Asparagoideae</taxon>
        <taxon>Asparagus</taxon>
    </lineage>
</organism>
<accession>A0A5P1FKS9</accession>
<evidence type="ECO:0000313" key="3">
    <source>
        <dbReference type="Proteomes" id="UP000243459"/>
    </source>
</evidence>
<sequence>MIWMEAARSSESASSSSSDSSSDSTYRTHHYSPPASSSYIPDSTARRIDSLEEGVYERLRDTGRRQEEIRAEAQGWRHEVISRIDGSEQKLDATLSLLQPSTPSPGRGPST</sequence>
<evidence type="ECO:0000256" key="1">
    <source>
        <dbReference type="SAM" id="MobiDB-lite"/>
    </source>
</evidence>
<evidence type="ECO:0000313" key="2">
    <source>
        <dbReference type="EMBL" id="ONK78333.1"/>
    </source>
</evidence>
<gene>
    <name evidence="2" type="ORF">A4U43_C02F17450</name>
</gene>
<keyword evidence="3" id="KW-1185">Reference proteome</keyword>
<dbReference type="AlphaFoldDB" id="A0A5P1FKS9"/>
<dbReference type="Proteomes" id="UP000243459">
    <property type="component" value="Chromosome 2"/>
</dbReference>
<feature type="compositionally biased region" description="Low complexity" evidence="1">
    <location>
        <begin position="1"/>
        <end position="25"/>
    </location>
</feature>
<dbReference type="Gramene" id="ONK78333">
    <property type="protein sequence ID" value="ONK78333"/>
    <property type="gene ID" value="A4U43_C02F17450"/>
</dbReference>
<feature type="region of interest" description="Disordered" evidence="1">
    <location>
        <begin position="1"/>
        <end position="45"/>
    </location>
</feature>
<dbReference type="EMBL" id="CM007382">
    <property type="protein sequence ID" value="ONK78333.1"/>
    <property type="molecule type" value="Genomic_DNA"/>
</dbReference>
<reference evidence="3" key="1">
    <citation type="journal article" date="2017" name="Nat. Commun.">
        <title>The asparagus genome sheds light on the origin and evolution of a young Y chromosome.</title>
        <authorList>
            <person name="Harkess A."/>
            <person name="Zhou J."/>
            <person name="Xu C."/>
            <person name="Bowers J.E."/>
            <person name="Van der Hulst R."/>
            <person name="Ayyampalayam S."/>
            <person name="Mercati F."/>
            <person name="Riccardi P."/>
            <person name="McKain M.R."/>
            <person name="Kakrana A."/>
            <person name="Tang H."/>
            <person name="Ray J."/>
            <person name="Groenendijk J."/>
            <person name="Arikit S."/>
            <person name="Mathioni S.M."/>
            <person name="Nakano M."/>
            <person name="Shan H."/>
            <person name="Telgmann-Rauber A."/>
            <person name="Kanno A."/>
            <person name="Yue Z."/>
            <person name="Chen H."/>
            <person name="Li W."/>
            <person name="Chen Y."/>
            <person name="Xu X."/>
            <person name="Zhang Y."/>
            <person name="Luo S."/>
            <person name="Chen H."/>
            <person name="Gao J."/>
            <person name="Mao Z."/>
            <person name="Pires J.C."/>
            <person name="Luo M."/>
            <person name="Kudrna D."/>
            <person name="Wing R.A."/>
            <person name="Meyers B.C."/>
            <person name="Yi K."/>
            <person name="Kong H."/>
            <person name="Lavrijsen P."/>
            <person name="Sunseri F."/>
            <person name="Falavigna A."/>
            <person name="Ye Y."/>
            <person name="Leebens-Mack J.H."/>
            <person name="Chen G."/>
        </authorList>
    </citation>
    <scope>NUCLEOTIDE SEQUENCE [LARGE SCALE GENOMIC DNA]</scope>
    <source>
        <strain evidence="3">cv. DH0086</strain>
    </source>
</reference>